<organism evidence="5 6">
    <name type="scientific">Lophiostoma macrostomum CBS 122681</name>
    <dbReference type="NCBI Taxonomy" id="1314788"/>
    <lineage>
        <taxon>Eukaryota</taxon>
        <taxon>Fungi</taxon>
        <taxon>Dikarya</taxon>
        <taxon>Ascomycota</taxon>
        <taxon>Pezizomycotina</taxon>
        <taxon>Dothideomycetes</taxon>
        <taxon>Pleosporomycetidae</taxon>
        <taxon>Pleosporales</taxon>
        <taxon>Lophiostomataceae</taxon>
        <taxon>Lophiostoma</taxon>
    </lineage>
</organism>
<dbReference type="InterPro" id="IPR050432">
    <property type="entry name" value="FAD-linked_Oxidoreductases_BP"/>
</dbReference>
<dbReference type="InterPro" id="IPR012951">
    <property type="entry name" value="BBE"/>
</dbReference>
<dbReference type="Proteomes" id="UP000799324">
    <property type="component" value="Unassembled WGS sequence"/>
</dbReference>
<keyword evidence="2" id="KW-0560">Oxidoreductase</keyword>
<gene>
    <name evidence="5" type="ORF">K491DRAFT_697276</name>
</gene>
<evidence type="ECO:0000313" key="6">
    <source>
        <dbReference type="Proteomes" id="UP000799324"/>
    </source>
</evidence>
<feature type="chain" id="PRO_5025416260" evidence="3">
    <location>
        <begin position="22"/>
        <end position="577"/>
    </location>
</feature>
<accession>A0A6A6SRU8</accession>
<keyword evidence="3" id="KW-0732">Signal</keyword>
<proteinExistence type="inferred from homology"/>
<dbReference type="InterPro" id="IPR006094">
    <property type="entry name" value="Oxid_FAD_bind_N"/>
</dbReference>
<evidence type="ECO:0000259" key="4">
    <source>
        <dbReference type="PROSITE" id="PS51387"/>
    </source>
</evidence>
<evidence type="ECO:0000313" key="5">
    <source>
        <dbReference type="EMBL" id="KAF2650429.1"/>
    </source>
</evidence>
<dbReference type="InterPro" id="IPR036318">
    <property type="entry name" value="FAD-bd_PCMH-like_sf"/>
</dbReference>
<dbReference type="InterPro" id="IPR016169">
    <property type="entry name" value="FAD-bd_PCMH_sub2"/>
</dbReference>
<name>A0A6A6SRU8_9PLEO</name>
<evidence type="ECO:0000256" key="1">
    <source>
        <dbReference type="ARBA" id="ARBA00005466"/>
    </source>
</evidence>
<protein>
    <submittedName>
        <fullName evidence="5">Putative FAD-dependent isoamyl alcohol oxidase</fullName>
    </submittedName>
</protein>
<dbReference type="Pfam" id="PF01565">
    <property type="entry name" value="FAD_binding_4"/>
    <property type="match status" value="1"/>
</dbReference>
<comment type="similarity">
    <text evidence="1">Belongs to the oxygen-dependent FAD-linked oxidoreductase family.</text>
</comment>
<dbReference type="EMBL" id="MU004455">
    <property type="protein sequence ID" value="KAF2650429.1"/>
    <property type="molecule type" value="Genomic_DNA"/>
</dbReference>
<dbReference type="Pfam" id="PF08031">
    <property type="entry name" value="BBE"/>
    <property type="match status" value="1"/>
</dbReference>
<sequence length="577" mass="62770">MAGRSIFRILTALSLFVSALAAPDNSTSCTYIPGDEAWPSPEQWKALNSSVNGRLIATIPQASVCHTAPFGDYNEDACEALQTGWTAAQSYEPYPADMMNAYYQNQSCDPWTPSTRLCELGNYAAYSISVTGPEDVIAGLKFAQERNIRLVVKTTGHDYNGRSSGHGALSLWTWNLKTSNVIPQYTSSGYSGPAIKLGSGMIVGDAYAAAHKAGYRIVGGECGSVGIASGYTQGGGHSMLNTAYGMAADQVLEWEVVTPTGEFLTATPEQNSDLYWALSGGGGGTYGIVLSMTAKIYPDGPVAGGSLTFAKTNESAYWKAVGLWFQQTPRLVEENNTLIFLVQDKGFGVVSMTLPDQPESAVTTLLRPYLDELDNLGIVYNLTTTYFEYYLEHFAAYFGPLPYGPNDPSTILINRIIPRAIVESESSNTQLVDAFKDTVAGGDFLVGCSVMNVANTSWTPNAVLPAWRKTSVACNVNGYWNYTAPLSTNIDLKRRLTEVHMPVIEAASPSGGVYLNEMDPLYRNPDWKGQLFGDNYERLVKVKDKYDPHRVLWGNFSVASDEKILDGSGRLCKLPMF</sequence>
<dbReference type="GO" id="GO:0071949">
    <property type="term" value="F:FAD binding"/>
    <property type="evidence" value="ECO:0007669"/>
    <property type="project" value="InterPro"/>
</dbReference>
<dbReference type="InterPro" id="IPR016166">
    <property type="entry name" value="FAD-bd_PCMH"/>
</dbReference>
<dbReference type="OrthoDB" id="9983560at2759"/>
<keyword evidence="6" id="KW-1185">Reference proteome</keyword>
<dbReference type="AlphaFoldDB" id="A0A6A6SRU8"/>
<feature type="domain" description="FAD-binding PCMH-type" evidence="4">
    <location>
        <begin position="120"/>
        <end position="299"/>
    </location>
</feature>
<dbReference type="Gene3D" id="3.30.465.10">
    <property type="match status" value="2"/>
</dbReference>
<dbReference type="PANTHER" id="PTHR13878:SF91">
    <property type="entry name" value="FAD BINDING DOMAIN PROTEIN (AFU_ORTHOLOGUE AFUA_6G12070)-RELATED"/>
    <property type="match status" value="1"/>
</dbReference>
<dbReference type="GO" id="GO:0016491">
    <property type="term" value="F:oxidoreductase activity"/>
    <property type="evidence" value="ECO:0007669"/>
    <property type="project" value="UniProtKB-KW"/>
</dbReference>
<dbReference type="SUPFAM" id="SSF56176">
    <property type="entry name" value="FAD-binding/transporter-associated domain-like"/>
    <property type="match status" value="1"/>
</dbReference>
<dbReference type="PROSITE" id="PS51387">
    <property type="entry name" value="FAD_PCMH"/>
    <property type="match status" value="1"/>
</dbReference>
<evidence type="ECO:0000256" key="2">
    <source>
        <dbReference type="ARBA" id="ARBA00023002"/>
    </source>
</evidence>
<reference evidence="5" key="1">
    <citation type="journal article" date="2020" name="Stud. Mycol.">
        <title>101 Dothideomycetes genomes: a test case for predicting lifestyles and emergence of pathogens.</title>
        <authorList>
            <person name="Haridas S."/>
            <person name="Albert R."/>
            <person name="Binder M."/>
            <person name="Bloem J."/>
            <person name="Labutti K."/>
            <person name="Salamov A."/>
            <person name="Andreopoulos B."/>
            <person name="Baker S."/>
            <person name="Barry K."/>
            <person name="Bills G."/>
            <person name="Bluhm B."/>
            <person name="Cannon C."/>
            <person name="Castanera R."/>
            <person name="Culley D."/>
            <person name="Daum C."/>
            <person name="Ezra D."/>
            <person name="Gonzalez J."/>
            <person name="Henrissat B."/>
            <person name="Kuo A."/>
            <person name="Liang C."/>
            <person name="Lipzen A."/>
            <person name="Lutzoni F."/>
            <person name="Magnuson J."/>
            <person name="Mondo S."/>
            <person name="Nolan M."/>
            <person name="Ohm R."/>
            <person name="Pangilinan J."/>
            <person name="Park H.-J."/>
            <person name="Ramirez L."/>
            <person name="Alfaro M."/>
            <person name="Sun H."/>
            <person name="Tritt A."/>
            <person name="Yoshinaga Y."/>
            <person name="Zwiers L.-H."/>
            <person name="Turgeon B."/>
            <person name="Goodwin S."/>
            <person name="Spatafora J."/>
            <person name="Crous P."/>
            <person name="Grigoriev I."/>
        </authorList>
    </citation>
    <scope>NUCLEOTIDE SEQUENCE</scope>
    <source>
        <strain evidence="5">CBS 122681</strain>
    </source>
</reference>
<feature type="signal peptide" evidence="3">
    <location>
        <begin position="1"/>
        <end position="21"/>
    </location>
</feature>
<evidence type="ECO:0000256" key="3">
    <source>
        <dbReference type="SAM" id="SignalP"/>
    </source>
</evidence>
<dbReference type="PANTHER" id="PTHR13878">
    <property type="entry name" value="GULONOLACTONE OXIDASE"/>
    <property type="match status" value="1"/>
</dbReference>